<keyword evidence="2" id="KW-1278">Translocase</keyword>
<gene>
    <name evidence="5" type="ORF">DS745_14670</name>
</gene>
<sequence>MSILSLNRVWKRTDNAFWLKNITFEIHEGDWLLISGPVGQGKEELQQILLGFDTDWDGEILLHKKSIKEITSYNDKIAFIPNMIMDEQKLESVYEYLAFPLKIQELSEEKIAEEIHSVAKNIDPFIDLEKPIKELSFKEGVLITCIRAILSKPSLIIIDEPFYQFPNSKRKEIIHVVKEFHDNWAGCPVVIFSSYNKEWLSFVNRLAIIQGYELLQIGDPKSLVEEPKSIFVAKYIHGEGFTLLRGKLKGNHFTSNGFSCSLPLIKFSEDKFYEGQDVVIGIHATSFQINEGRDTSDIVLKVPVHIVLEEDFYYKLYTNVDSQPLVAHVKKSGKMNEGEQIQLSLPFENLLFFDRNTEKRLM</sequence>
<dbReference type="InterPro" id="IPR047641">
    <property type="entry name" value="ABC_transpr_MalK/UgpC-like"/>
</dbReference>
<proteinExistence type="predicted"/>
<reference evidence="5 6" key="1">
    <citation type="journal article" date="2019" name="Int. J. Syst. Evol. Microbiol.">
        <title>Anaerobacillus alkaliphilus sp. nov., a novel alkaliphilic and moderately halophilic bacterium.</title>
        <authorList>
            <person name="Borsodi A.K."/>
            <person name="Aszalos J.M."/>
            <person name="Bihari P."/>
            <person name="Nagy I."/>
            <person name="Schumann P."/>
            <person name="Sproer C."/>
            <person name="Kovacs A.L."/>
            <person name="Boka K."/>
            <person name="Dobosy P."/>
            <person name="Ovari M."/>
            <person name="Szili-Kovacs T."/>
            <person name="Toth E."/>
        </authorList>
    </citation>
    <scope>NUCLEOTIDE SEQUENCE [LARGE SCALE GENOMIC DNA]</scope>
    <source>
        <strain evidence="5 6">B16-10</strain>
    </source>
</reference>
<keyword evidence="6" id="KW-1185">Reference proteome</keyword>
<keyword evidence="3" id="KW-0472">Membrane</keyword>
<dbReference type="Gene3D" id="2.40.50.100">
    <property type="match status" value="1"/>
</dbReference>
<dbReference type="SUPFAM" id="SSF50331">
    <property type="entry name" value="MOP-like"/>
    <property type="match status" value="1"/>
</dbReference>
<evidence type="ECO:0000313" key="6">
    <source>
        <dbReference type="Proteomes" id="UP000290649"/>
    </source>
</evidence>
<protein>
    <submittedName>
        <fullName evidence="5">ABC transporter ATP-binding protein</fullName>
    </submittedName>
</protein>
<dbReference type="Gene3D" id="3.40.50.300">
    <property type="entry name" value="P-loop containing nucleotide triphosphate hydrolases"/>
    <property type="match status" value="1"/>
</dbReference>
<evidence type="ECO:0000259" key="4">
    <source>
        <dbReference type="PROSITE" id="PS50893"/>
    </source>
</evidence>
<dbReference type="Pfam" id="PF00005">
    <property type="entry name" value="ABC_tran"/>
    <property type="match status" value="1"/>
</dbReference>
<dbReference type="Gene3D" id="2.40.50.140">
    <property type="entry name" value="Nucleic acid-binding proteins"/>
    <property type="match status" value="1"/>
</dbReference>
<dbReference type="PANTHER" id="PTHR43875">
    <property type="entry name" value="MALTODEXTRIN IMPORT ATP-BINDING PROTEIN MSMX"/>
    <property type="match status" value="1"/>
</dbReference>
<dbReference type="PROSITE" id="PS50893">
    <property type="entry name" value="ABC_TRANSPORTER_2"/>
    <property type="match status" value="1"/>
</dbReference>
<dbReference type="GO" id="GO:0016887">
    <property type="term" value="F:ATP hydrolysis activity"/>
    <property type="evidence" value="ECO:0007669"/>
    <property type="project" value="InterPro"/>
</dbReference>
<feature type="domain" description="ABC transporter" evidence="4">
    <location>
        <begin position="4"/>
        <end position="236"/>
    </location>
</feature>
<name>A0A4Q0VRH0_9BACI</name>
<dbReference type="InterPro" id="IPR027417">
    <property type="entry name" value="P-loop_NTPase"/>
</dbReference>
<evidence type="ECO:0000256" key="2">
    <source>
        <dbReference type="ARBA" id="ARBA00022967"/>
    </source>
</evidence>
<dbReference type="RefSeq" id="WP_129078972.1">
    <property type="nucleotide sequence ID" value="NZ_QOUX01000045.1"/>
</dbReference>
<dbReference type="SUPFAM" id="SSF52540">
    <property type="entry name" value="P-loop containing nucleoside triphosphate hydrolases"/>
    <property type="match status" value="1"/>
</dbReference>
<dbReference type="GO" id="GO:0055052">
    <property type="term" value="C:ATP-binding cassette (ABC) transporter complex, substrate-binding subunit-containing"/>
    <property type="evidence" value="ECO:0007669"/>
    <property type="project" value="TreeGrafter"/>
</dbReference>
<accession>A0A4Q0VRH0</accession>
<dbReference type="PANTHER" id="PTHR43875:SF15">
    <property type="entry name" value="TREHALOSE IMPORT ATP-BINDING PROTEIN SUGC"/>
    <property type="match status" value="1"/>
</dbReference>
<keyword evidence="5" id="KW-0067">ATP-binding</keyword>
<dbReference type="InterPro" id="IPR003439">
    <property type="entry name" value="ABC_transporter-like_ATP-bd"/>
</dbReference>
<dbReference type="GO" id="GO:0005524">
    <property type="term" value="F:ATP binding"/>
    <property type="evidence" value="ECO:0007669"/>
    <property type="project" value="UniProtKB-KW"/>
</dbReference>
<keyword evidence="1" id="KW-1003">Cell membrane</keyword>
<keyword evidence="5" id="KW-0547">Nucleotide-binding</keyword>
<evidence type="ECO:0000256" key="3">
    <source>
        <dbReference type="ARBA" id="ARBA00023136"/>
    </source>
</evidence>
<comment type="caution">
    <text evidence="5">The sequence shown here is derived from an EMBL/GenBank/DDBJ whole genome shotgun (WGS) entry which is preliminary data.</text>
</comment>
<organism evidence="5 6">
    <name type="scientific">Anaerobacillus alkaliphilus</name>
    <dbReference type="NCBI Taxonomy" id="1548597"/>
    <lineage>
        <taxon>Bacteria</taxon>
        <taxon>Bacillati</taxon>
        <taxon>Bacillota</taxon>
        <taxon>Bacilli</taxon>
        <taxon>Bacillales</taxon>
        <taxon>Bacillaceae</taxon>
        <taxon>Anaerobacillus</taxon>
    </lineage>
</organism>
<dbReference type="InterPro" id="IPR012340">
    <property type="entry name" value="NA-bd_OB-fold"/>
</dbReference>
<dbReference type="InterPro" id="IPR008995">
    <property type="entry name" value="Mo/tungstate-bd_C_term_dom"/>
</dbReference>
<dbReference type="EMBL" id="QOUX01000045">
    <property type="protein sequence ID" value="RXI99463.1"/>
    <property type="molecule type" value="Genomic_DNA"/>
</dbReference>
<dbReference type="Proteomes" id="UP000290649">
    <property type="component" value="Unassembled WGS sequence"/>
</dbReference>
<dbReference type="AlphaFoldDB" id="A0A4Q0VRH0"/>
<evidence type="ECO:0000313" key="5">
    <source>
        <dbReference type="EMBL" id="RXI99463.1"/>
    </source>
</evidence>
<dbReference type="OrthoDB" id="2956876at2"/>
<evidence type="ECO:0000256" key="1">
    <source>
        <dbReference type="ARBA" id="ARBA00022475"/>
    </source>
</evidence>